<organism evidence="1 2">
    <name type="scientific">Pseudaquabacterium rugosum</name>
    <dbReference type="NCBI Taxonomy" id="2984194"/>
    <lineage>
        <taxon>Bacteria</taxon>
        <taxon>Pseudomonadati</taxon>
        <taxon>Pseudomonadota</taxon>
        <taxon>Betaproteobacteria</taxon>
        <taxon>Burkholderiales</taxon>
        <taxon>Sphaerotilaceae</taxon>
        <taxon>Pseudaquabacterium</taxon>
    </lineage>
</organism>
<dbReference type="SUPFAM" id="SSF53448">
    <property type="entry name" value="Nucleotide-diphospho-sugar transferases"/>
    <property type="match status" value="1"/>
</dbReference>
<protein>
    <recommendedName>
        <fullName evidence="3">Glycosyltransferase family 2 protein</fullName>
    </recommendedName>
</protein>
<dbReference type="RefSeq" id="WP_341373025.1">
    <property type="nucleotide sequence ID" value="NZ_JBBUTF010000004.1"/>
</dbReference>
<dbReference type="InterPro" id="IPR029044">
    <property type="entry name" value="Nucleotide-diphossugar_trans"/>
</dbReference>
<sequence length="348" mass="38596">MRYRLTNDDARFLTGLTLQVDGTAVRELRIGVSRVREPKAWQHLAWRLERDGPQLHVHFERPDNWAVVGIDLVCEGGDPQPRAQLHALQPEDEASVRQRLAGARIAFLGTARNCGAAFAPAIDKLCALGGLFAHHEIHVFENDSTDATGSQLAQFARDGLVHAMQDQGVDAVMPRRTERLAWARNRLLDQVLARGPWDYIAWADLDGLVGARFSEAGFLSNFALEPVWDAVFPLTWPLYYDIWALREDHICPGDYVADGRHTLNAVLAEGKEIHAATQILAPQRVKGWVPVKSAFAGFGLYKAGAARLGRYVGLIDGEEVCEHVPYHAQLVAGGARLWLNPQCLTHIV</sequence>
<comment type="caution">
    <text evidence="1">The sequence shown here is derived from an EMBL/GenBank/DDBJ whole genome shotgun (WGS) entry which is preliminary data.</text>
</comment>
<dbReference type="Proteomes" id="UP001368500">
    <property type="component" value="Unassembled WGS sequence"/>
</dbReference>
<keyword evidence="2" id="KW-1185">Reference proteome</keyword>
<proteinExistence type="predicted"/>
<name>A0ABU9B5U8_9BURK</name>
<gene>
    <name evidence="1" type="ORF">AACH11_04580</name>
</gene>
<reference evidence="1 2" key="1">
    <citation type="submission" date="2024-04" db="EMBL/GenBank/DDBJ databases">
        <title>Novel species of the genus Ideonella isolated from streams.</title>
        <authorList>
            <person name="Lu H."/>
        </authorList>
    </citation>
    <scope>NUCLEOTIDE SEQUENCE [LARGE SCALE GENOMIC DNA]</scope>
    <source>
        <strain evidence="1 2">BYS139W</strain>
    </source>
</reference>
<evidence type="ECO:0000313" key="1">
    <source>
        <dbReference type="EMBL" id="MEK8025237.1"/>
    </source>
</evidence>
<evidence type="ECO:0000313" key="2">
    <source>
        <dbReference type="Proteomes" id="UP001368500"/>
    </source>
</evidence>
<evidence type="ECO:0008006" key="3">
    <source>
        <dbReference type="Google" id="ProtNLM"/>
    </source>
</evidence>
<accession>A0ABU9B5U8</accession>
<dbReference type="EMBL" id="JBBUTF010000004">
    <property type="protein sequence ID" value="MEK8025237.1"/>
    <property type="molecule type" value="Genomic_DNA"/>
</dbReference>